<dbReference type="GO" id="GO:0000398">
    <property type="term" value="P:mRNA splicing, via spliceosome"/>
    <property type="evidence" value="ECO:0007669"/>
    <property type="project" value="InterPro"/>
</dbReference>
<dbReference type="InterPro" id="IPR003591">
    <property type="entry name" value="Leu-rich_rpt_typical-subtyp"/>
</dbReference>
<keyword evidence="4" id="KW-0677">Repeat</keyword>
<dbReference type="PROSITE" id="PS51450">
    <property type="entry name" value="LRR"/>
    <property type="match status" value="2"/>
</dbReference>
<gene>
    <name evidence="12" type="ORF">SeLEV6574_g06907</name>
    <name evidence="11" type="ORF">SeMB42_g07438</name>
</gene>
<keyword evidence="13" id="KW-1185">Reference proteome</keyword>
<dbReference type="Gene3D" id="3.80.10.10">
    <property type="entry name" value="Ribonuclease Inhibitor"/>
    <property type="match status" value="1"/>
</dbReference>
<evidence type="ECO:0000256" key="2">
    <source>
        <dbReference type="ARBA" id="ARBA00022614"/>
    </source>
</evidence>
<evidence type="ECO:0000256" key="9">
    <source>
        <dbReference type="SAM" id="MobiDB-lite"/>
    </source>
</evidence>
<keyword evidence="6" id="KW-0539">Nucleus</keyword>
<dbReference type="EMBL" id="QEAM01000431">
    <property type="protein sequence ID" value="TPX39945.1"/>
    <property type="molecule type" value="Genomic_DNA"/>
</dbReference>
<keyword evidence="2" id="KW-0433">Leucine-rich repeat</keyword>
<evidence type="ECO:0000256" key="1">
    <source>
        <dbReference type="ARBA" id="ARBA00004123"/>
    </source>
</evidence>
<dbReference type="PANTHER" id="PTHR10552">
    <property type="entry name" value="U2 SMALL NUCLEAR RIBONUCLEOPROTEIN A"/>
    <property type="match status" value="1"/>
</dbReference>
<dbReference type="VEuPathDB" id="FungiDB:SeMB42_g07438"/>
<feature type="region of interest" description="Disordered" evidence="9">
    <location>
        <begin position="228"/>
        <end position="261"/>
    </location>
</feature>
<dbReference type="Proteomes" id="UP000317494">
    <property type="component" value="Unassembled WGS sequence"/>
</dbReference>
<evidence type="ECO:0000256" key="7">
    <source>
        <dbReference type="ARBA" id="ARBA00024196"/>
    </source>
</evidence>
<dbReference type="GO" id="GO:0005681">
    <property type="term" value="C:spliceosomal complex"/>
    <property type="evidence" value="ECO:0007669"/>
    <property type="project" value="UniProtKB-KW"/>
</dbReference>
<organism evidence="11 13">
    <name type="scientific">Synchytrium endobioticum</name>
    <dbReference type="NCBI Taxonomy" id="286115"/>
    <lineage>
        <taxon>Eukaryota</taxon>
        <taxon>Fungi</taxon>
        <taxon>Fungi incertae sedis</taxon>
        <taxon>Chytridiomycota</taxon>
        <taxon>Chytridiomycota incertae sedis</taxon>
        <taxon>Chytridiomycetes</taxon>
        <taxon>Synchytriales</taxon>
        <taxon>Synchytriaceae</taxon>
        <taxon>Synchytrium</taxon>
    </lineage>
</organism>
<dbReference type="SMART" id="SM00369">
    <property type="entry name" value="LRR_TYP"/>
    <property type="match status" value="2"/>
</dbReference>
<dbReference type="Pfam" id="PF14580">
    <property type="entry name" value="LRR_9"/>
    <property type="match status" value="1"/>
</dbReference>
<dbReference type="InterPro" id="IPR003603">
    <property type="entry name" value="U2A'_phosphoprotein32A_C"/>
</dbReference>
<evidence type="ECO:0000313" key="14">
    <source>
        <dbReference type="Proteomes" id="UP000320475"/>
    </source>
</evidence>
<comment type="subcellular location">
    <subcellularLocation>
        <location evidence="1">Nucleus</location>
    </subcellularLocation>
</comment>
<protein>
    <recommendedName>
        <fullName evidence="8">U2 small nuclear ribonucleoprotein A'</fullName>
    </recommendedName>
</protein>
<dbReference type="FunFam" id="3.80.10.10:FF:000026">
    <property type="entry name" value="U2 small nuclear ribonucleoprotein A"/>
    <property type="match status" value="1"/>
</dbReference>
<reference evidence="13 14" key="1">
    <citation type="journal article" date="2019" name="Sci. Rep.">
        <title>Comparative genomics of chytrid fungi reveal insights into the obligate biotrophic and pathogenic lifestyle of Synchytrium endobioticum.</title>
        <authorList>
            <person name="van de Vossenberg B.T.L.H."/>
            <person name="Warris S."/>
            <person name="Nguyen H.D.T."/>
            <person name="van Gent-Pelzer M.P.E."/>
            <person name="Joly D.L."/>
            <person name="van de Geest H.C."/>
            <person name="Bonants P.J.M."/>
            <person name="Smith D.S."/>
            <person name="Levesque C.A."/>
            <person name="van der Lee T.A.J."/>
        </authorList>
    </citation>
    <scope>NUCLEOTIDE SEQUENCE [LARGE SCALE GENOMIC DNA]</scope>
    <source>
        <strain evidence="12 14">LEV6574</strain>
        <strain evidence="11 13">MB42</strain>
    </source>
</reference>
<dbReference type="STRING" id="286115.A0A507C2M1"/>
<evidence type="ECO:0000256" key="3">
    <source>
        <dbReference type="ARBA" id="ARBA00022728"/>
    </source>
</evidence>
<dbReference type="InterPro" id="IPR001611">
    <property type="entry name" value="Leu-rich_rpt"/>
</dbReference>
<sequence>MVKLDYNVLSIATSARNPVGDWELDLRGLRIPRIENLAITRDQHDSIDLTDNDIRRLENLPCFIRLKHLHLSNNRITRIEPGLAKQLPNLTSLVLSNNQISDLGDLDALIGCKKLEFLSLLENPVMSKKHYRLYIIHKLPSIRVLDFRHVSDKERKESASTFAGTKGAALASSLSDQKTSANTFEPGEAPKRGARPYQGPTPEEADRIRAAINATTNLDEIERLSRALATGHVPSNLKDPVPDSGKVARDGDGNAVEMDED</sequence>
<feature type="domain" description="U2A'/phosphoprotein 32 family A C-terminal" evidence="10">
    <location>
        <begin position="128"/>
        <end position="146"/>
    </location>
</feature>
<evidence type="ECO:0000259" key="10">
    <source>
        <dbReference type="SMART" id="SM00446"/>
    </source>
</evidence>
<proteinExistence type="inferred from homology"/>
<evidence type="ECO:0000313" key="11">
    <source>
        <dbReference type="EMBL" id="TPX33671.1"/>
    </source>
</evidence>
<evidence type="ECO:0000313" key="12">
    <source>
        <dbReference type="EMBL" id="TPX39945.1"/>
    </source>
</evidence>
<dbReference type="EMBL" id="QEAN01000526">
    <property type="protein sequence ID" value="TPX33671.1"/>
    <property type="molecule type" value="Genomic_DNA"/>
</dbReference>
<comment type="similarity">
    <text evidence="7">Belongs to the U2 small nuclear ribonucleoprotein A family.</text>
</comment>
<keyword evidence="3" id="KW-0747">Spliceosome</keyword>
<keyword evidence="5" id="KW-0508">mRNA splicing</keyword>
<name>A0A507C2M1_9FUNG</name>
<evidence type="ECO:0000256" key="6">
    <source>
        <dbReference type="ARBA" id="ARBA00023242"/>
    </source>
</evidence>
<dbReference type="SMART" id="SM00446">
    <property type="entry name" value="LRRcap"/>
    <property type="match status" value="1"/>
</dbReference>
<dbReference type="InterPro" id="IPR032675">
    <property type="entry name" value="LRR_dom_sf"/>
</dbReference>
<evidence type="ECO:0000256" key="8">
    <source>
        <dbReference type="ARBA" id="ARBA00024238"/>
    </source>
</evidence>
<evidence type="ECO:0000256" key="5">
    <source>
        <dbReference type="ARBA" id="ARBA00023187"/>
    </source>
</evidence>
<accession>A0A507C2M1</accession>
<dbReference type="InterPro" id="IPR044640">
    <property type="entry name" value="RU2A"/>
</dbReference>
<dbReference type="AlphaFoldDB" id="A0A507C2M1"/>
<evidence type="ECO:0000256" key="4">
    <source>
        <dbReference type="ARBA" id="ARBA00022737"/>
    </source>
</evidence>
<feature type="region of interest" description="Disordered" evidence="9">
    <location>
        <begin position="156"/>
        <end position="207"/>
    </location>
</feature>
<dbReference type="SUPFAM" id="SSF52058">
    <property type="entry name" value="L domain-like"/>
    <property type="match status" value="1"/>
</dbReference>
<evidence type="ECO:0000313" key="13">
    <source>
        <dbReference type="Proteomes" id="UP000317494"/>
    </source>
</evidence>
<dbReference type="OrthoDB" id="433501at2759"/>
<dbReference type="GO" id="GO:0005686">
    <property type="term" value="C:U2 snRNP"/>
    <property type="evidence" value="ECO:0007669"/>
    <property type="project" value="TreeGrafter"/>
</dbReference>
<dbReference type="PANTHER" id="PTHR10552:SF6">
    <property type="entry name" value="U2 SMALL NUCLEAR RIBONUCLEOPROTEIN A"/>
    <property type="match status" value="1"/>
</dbReference>
<comment type="caution">
    <text evidence="11">The sequence shown here is derived from an EMBL/GenBank/DDBJ whole genome shotgun (WGS) entry which is preliminary data.</text>
</comment>
<keyword evidence="3" id="KW-0507">mRNA processing</keyword>
<feature type="compositionally biased region" description="Polar residues" evidence="9">
    <location>
        <begin position="172"/>
        <end position="183"/>
    </location>
</feature>
<dbReference type="Proteomes" id="UP000320475">
    <property type="component" value="Unassembled WGS sequence"/>
</dbReference>
<dbReference type="GO" id="GO:0030620">
    <property type="term" value="F:U2 snRNA binding"/>
    <property type="evidence" value="ECO:0007669"/>
    <property type="project" value="InterPro"/>
</dbReference>